<evidence type="ECO:0000256" key="12">
    <source>
        <dbReference type="ARBA" id="ARBA00023136"/>
    </source>
</evidence>
<dbReference type="PANTHER" id="PTHR30074">
    <property type="entry name" value="FORMATE DEHYDROGENASE, NITRATE-INDUCIBLE, CYTOCHROME B556 FDN SUBUNIT"/>
    <property type="match status" value="1"/>
</dbReference>
<feature type="domain" description="Cytochrome b561 bacterial/Ni-hydrogenase" evidence="15">
    <location>
        <begin position="160"/>
        <end position="339"/>
    </location>
</feature>
<keyword evidence="4" id="KW-0813">Transport</keyword>
<organism evidence="16 17">
    <name type="scientific">Herminiimonas contaminans</name>
    <dbReference type="NCBI Taxonomy" id="1111140"/>
    <lineage>
        <taxon>Bacteria</taxon>
        <taxon>Pseudomonadati</taxon>
        <taxon>Pseudomonadota</taxon>
        <taxon>Betaproteobacteria</taxon>
        <taxon>Burkholderiales</taxon>
        <taxon>Oxalobacteraceae</taxon>
        <taxon>Herminiimonas</taxon>
    </lineage>
</organism>
<dbReference type="NCBIfam" id="TIGR01583">
    <property type="entry name" value="formate-DH-gamm"/>
    <property type="match status" value="1"/>
</dbReference>
<feature type="transmembrane region" description="Helical" evidence="13">
    <location>
        <begin position="125"/>
        <end position="147"/>
    </location>
</feature>
<dbReference type="Proteomes" id="UP000657372">
    <property type="component" value="Unassembled WGS sequence"/>
</dbReference>
<reference evidence="16 17" key="1">
    <citation type="submission" date="2020-11" db="EMBL/GenBank/DDBJ databases">
        <title>WGS of Herminiimonas contaminans strain Marseille-Q4544 isolated from planarians Schmidtea mediterranea.</title>
        <authorList>
            <person name="Kangale L."/>
        </authorList>
    </citation>
    <scope>NUCLEOTIDE SEQUENCE [LARGE SCALE GENOMIC DNA]</scope>
    <source>
        <strain evidence="16 17">Marseille-Q4544</strain>
    </source>
</reference>
<dbReference type="PANTHER" id="PTHR30074:SF6">
    <property type="entry name" value="FORMATE DEHYDROGENASE GAMMA SUBUNIT"/>
    <property type="match status" value="1"/>
</dbReference>
<keyword evidence="12 13" id="KW-0472">Membrane</keyword>
<evidence type="ECO:0000313" key="17">
    <source>
        <dbReference type="Proteomes" id="UP000657372"/>
    </source>
</evidence>
<dbReference type="InterPro" id="IPR011577">
    <property type="entry name" value="Cyt_b561_bac/Ni-Hgenase"/>
</dbReference>
<keyword evidence="6" id="KW-0349">Heme</keyword>
<keyword evidence="8" id="KW-0479">Metal-binding</keyword>
<sequence>MKTWFAKLAAGLTLLAATSGLALAQAGDPAAAKPAAPPAVQSMSNIESDDILYMKQNQAERTQVQPGNLAPVYRQVKEGGEHYSSLPALEAGVLIQPKAQFPGQARATTAGEAWRLYRNGPLTTYGGWLIIVAVLGITAFYFAVGTIKLKSGRTGRLIERFTSLERITHWTVAISFLTLAFTGLLMLFGKYIVLPVFGHTVFGWLAYACKNIHNFVGPVFTVSIIVMFAIFVKDNFPGKGDLQWLKNLGGARGHASAGRFNAGEKLWFWGGMVFLGLIVSASGFVLDMLVPGILYTRGNMQIAHVIHLVAAVLVFSASLAHIYIGTLGMEGAYKAMKTGYVDDAWAKEHHDLWYADIESGKIPRVRTPEETEKAGTPIKAV</sequence>
<protein>
    <submittedName>
        <fullName evidence="16">Formate dehydrogenase subunit gamma</fullName>
    </submittedName>
</protein>
<comment type="similarity">
    <text evidence="3">Belongs to the formate dehydrogenase gamma subunit family.</text>
</comment>
<feature type="chain" id="PRO_5046856487" evidence="14">
    <location>
        <begin position="25"/>
        <end position="381"/>
    </location>
</feature>
<evidence type="ECO:0000256" key="4">
    <source>
        <dbReference type="ARBA" id="ARBA00022448"/>
    </source>
</evidence>
<feature type="signal peptide" evidence="14">
    <location>
        <begin position="1"/>
        <end position="24"/>
    </location>
</feature>
<evidence type="ECO:0000313" key="16">
    <source>
        <dbReference type="EMBL" id="MBF8178944.1"/>
    </source>
</evidence>
<keyword evidence="10 13" id="KW-1133">Transmembrane helix</keyword>
<keyword evidence="17" id="KW-1185">Reference proteome</keyword>
<evidence type="ECO:0000256" key="11">
    <source>
        <dbReference type="ARBA" id="ARBA00023004"/>
    </source>
</evidence>
<dbReference type="SUPFAM" id="SSF81342">
    <property type="entry name" value="Transmembrane di-heme cytochromes"/>
    <property type="match status" value="1"/>
</dbReference>
<keyword evidence="5" id="KW-1003">Cell membrane</keyword>
<dbReference type="InterPro" id="IPR006471">
    <property type="entry name" value="Formate_DH_gsu"/>
</dbReference>
<feature type="transmembrane region" description="Helical" evidence="13">
    <location>
        <begin position="302"/>
        <end position="324"/>
    </location>
</feature>
<name>A0ABS0EVT2_9BURK</name>
<dbReference type="Pfam" id="PF01292">
    <property type="entry name" value="Ni_hydr_CYTB"/>
    <property type="match status" value="1"/>
</dbReference>
<dbReference type="Gene3D" id="1.20.950.20">
    <property type="entry name" value="Transmembrane di-heme cytochromes, Chain C"/>
    <property type="match status" value="1"/>
</dbReference>
<dbReference type="InterPro" id="IPR051817">
    <property type="entry name" value="FDH_cytochrome_b556_subunit"/>
</dbReference>
<evidence type="ECO:0000256" key="1">
    <source>
        <dbReference type="ARBA" id="ARBA00001971"/>
    </source>
</evidence>
<accession>A0ABS0EVT2</accession>
<comment type="caution">
    <text evidence="16">The sequence shown here is derived from an EMBL/GenBank/DDBJ whole genome shotgun (WGS) entry which is preliminary data.</text>
</comment>
<evidence type="ECO:0000256" key="6">
    <source>
        <dbReference type="ARBA" id="ARBA00022617"/>
    </source>
</evidence>
<gene>
    <name evidence="16" type="ORF">IXC47_14740</name>
</gene>
<dbReference type="EMBL" id="JADOEL010000013">
    <property type="protein sequence ID" value="MBF8178944.1"/>
    <property type="molecule type" value="Genomic_DNA"/>
</dbReference>
<keyword evidence="7 13" id="KW-0812">Transmembrane</keyword>
<evidence type="ECO:0000256" key="10">
    <source>
        <dbReference type="ARBA" id="ARBA00022989"/>
    </source>
</evidence>
<evidence type="ECO:0000259" key="15">
    <source>
        <dbReference type="Pfam" id="PF01292"/>
    </source>
</evidence>
<evidence type="ECO:0000256" key="5">
    <source>
        <dbReference type="ARBA" id="ARBA00022475"/>
    </source>
</evidence>
<comment type="subcellular location">
    <subcellularLocation>
        <location evidence="2">Cell membrane</location>
        <topology evidence="2">Multi-pass membrane protein</topology>
    </subcellularLocation>
</comment>
<feature type="transmembrane region" description="Helical" evidence="13">
    <location>
        <begin position="167"/>
        <end position="185"/>
    </location>
</feature>
<dbReference type="InterPro" id="IPR016174">
    <property type="entry name" value="Di-haem_cyt_TM"/>
</dbReference>
<dbReference type="RefSeq" id="WP_195876121.1">
    <property type="nucleotide sequence ID" value="NZ_JADOEL010000013.1"/>
</dbReference>
<evidence type="ECO:0000256" key="3">
    <source>
        <dbReference type="ARBA" id="ARBA00010747"/>
    </source>
</evidence>
<evidence type="ECO:0000256" key="2">
    <source>
        <dbReference type="ARBA" id="ARBA00004651"/>
    </source>
</evidence>
<feature type="transmembrane region" description="Helical" evidence="13">
    <location>
        <begin position="266"/>
        <end position="290"/>
    </location>
</feature>
<comment type="cofactor">
    <cofactor evidence="1">
        <name>heme</name>
        <dbReference type="ChEBI" id="CHEBI:30413"/>
    </cofactor>
</comment>
<evidence type="ECO:0000256" key="9">
    <source>
        <dbReference type="ARBA" id="ARBA00022982"/>
    </source>
</evidence>
<evidence type="ECO:0000256" key="14">
    <source>
        <dbReference type="SAM" id="SignalP"/>
    </source>
</evidence>
<feature type="transmembrane region" description="Helical" evidence="13">
    <location>
        <begin position="215"/>
        <end position="232"/>
    </location>
</feature>
<keyword evidence="11" id="KW-0408">Iron</keyword>
<evidence type="ECO:0000256" key="8">
    <source>
        <dbReference type="ARBA" id="ARBA00022723"/>
    </source>
</evidence>
<keyword evidence="9" id="KW-0249">Electron transport</keyword>
<keyword evidence="14" id="KW-0732">Signal</keyword>
<evidence type="ECO:0000256" key="7">
    <source>
        <dbReference type="ARBA" id="ARBA00022692"/>
    </source>
</evidence>
<proteinExistence type="inferred from homology"/>
<evidence type="ECO:0000256" key="13">
    <source>
        <dbReference type="SAM" id="Phobius"/>
    </source>
</evidence>